<evidence type="ECO:0008006" key="7">
    <source>
        <dbReference type="Google" id="ProtNLM"/>
    </source>
</evidence>
<dbReference type="OrthoDB" id="2683297at2759"/>
<dbReference type="InterPro" id="IPR027417">
    <property type="entry name" value="P-loop_NTPase"/>
</dbReference>
<dbReference type="InterPro" id="IPR046522">
    <property type="entry name" value="DUF6699"/>
</dbReference>
<name>A0A9P7DIX4_9AGAM</name>
<dbReference type="RefSeq" id="XP_041185232.1">
    <property type="nucleotide sequence ID" value="XM_041343568.1"/>
</dbReference>
<feature type="compositionally biased region" description="Pro residues" evidence="2">
    <location>
        <begin position="89"/>
        <end position="105"/>
    </location>
</feature>
<accession>A0A9P7DIX4</accession>
<evidence type="ECO:0000313" key="6">
    <source>
        <dbReference type="Proteomes" id="UP000807769"/>
    </source>
</evidence>
<dbReference type="Pfam" id="PF20415">
    <property type="entry name" value="DUF6699"/>
    <property type="match status" value="1"/>
</dbReference>
<keyword evidence="6" id="KW-1185">Reference proteome</keyword>
<comment type="caution">
    <text evidence="5">The sequence shown here is derived from an EMBL/GenBank/DDBJ whole genome shotgun (WGS) entry which is preliminary data.</text>
</comment>
<dbReference type="PANTHER" id="PTHR10039:SF14">
    <property type="entry name" value="NACHT DOMAIN-CONTAINING PROTEIN"/>
    <property type="match status" value="1"/>
</dbReference>
<feature type="compositionally biased region" description="Low complexity" evidence="2">
    <location>
        <begin position="32"/>
        <end position="43"/>
    </location>
</feature>
<evidence type="ECO:0000259" key="4">
    <source>
        <dbReference type="Pfam" id="PF24883"/>
    </source>
</evidence>
<protein>
    <recommendedName>
        <fullName evidence="7">NACHT domain-containing protein</fullName>
    </recommendedName>
</protein>
<evidence type="ECO:0000256" key="1">
    <source>
        <dbReference type="ARBA" id="ARBA00022737"/>
    </source>
</evidence>
<proteinExistence type="predicted"/>
<dbReference type="GeneID" id="64637584"/>
<dbReference type="PANTHER" id="PTHR10039">
    <property type="entry name" value="AMELOGENIN"/>
    <property type="match status" value="1"/>
</dbReference>
<gene>
    <name evidence="5" type="ORF">BJ212DRAFT_581583</name>
</gene>
<dbReference type="Gene3D" id="3.40.50.300">
    <property type="entry name" value="P-loop containing nucleotide triphosphate hydrolases"/>
    <property type="match status" value="1"/>
</dbReference>
<dbReference type="Pfam" id="PF24883">
    <property type="entry name" value="NPHP3_N"/>
    <property type="match status" value="1"/>
</dbReference>
<evidence type="ECO:0000313" key="5">
    <source>
        <dbReference type="EMBL" id="KAG1795533.1"/>
    </source>
</evidence>
<dbReference type="InterPro" id="IPR056884">
    <property type="entry name" value="NPHP3-like_N"/>
</dbReference>
<evidence type="ECO:0000259" key="3">
    <source>
        <dbReference type="Pfam" id="PF20415"/>
    </source>
</evidence>
<feature type="region of interest" description="Disordered" evidence="2">
    <location>
        <begin position="1"/>
        <end position="153"/>
    </location>
</feature>
<feature type="domain" description="DUF6699" evidence="3">
    <location>
        <begin position="230"/>
        <end position="369"/>
    </location>
</feature>
<organism evidence="5 6">
    <name type="scientific">Suillus subaureus</name>
    <dbReference type="NCBI Taxonomy" id="48587"/>
    <lineage>
        <taxon>Eukaryota</taxon>
        <taxon>Fungi</taxon>
        <taxon>Dikarya</taxon>
        <taxon>Basidiomycota</taxon>
        <taxon>Agaricomycotina</taxon>
        <taxon>Agaricomycetes</taxon>
        <taxon>Agaricomycetidae</taxon>
        <taxon>Boletales</taxon>
        <taxon>Suillineae</taxon>
        <taxon>Suillaceae</taxon>
        <taxon>Suillus</taxon>
    </lineage>
</organism>
<dbReference type="AlphaFoldDB" id="A0A9P7DIX4"/>
<feature type="domain" description="Nephrocystin 3-like N-terminal" evidence="4">
    <location>
        <begin position="571"/>
        <end position="719"/>
    </location>
</feature>
<feature type="compositionally biased region" description="Low complexity" evidence="2">
    <location>
        <begin position="121"/>
        <end position="133"/>
    </location>
</feature>
<keyword evidence="1" id="KW-0677">Repeat</keyword>
<sequence length="1221" mass="136657">MGPMRPDSASPPITARARGANIDTNSLRTDSDFQQSDSSESSSNTKVALGKSPKSKSKPLFPKKTLRTGHITPVPHWRAPDPGHYLPAQYPPPLQSPRSRSPPLPDSSSQLVGQAQAPREPSATLTSNASSATTPPPALHNSTALPPRLESWNPSPELHNSTFLLPNHTRDISESGEELEFFDSYGDVDASMEFAGPYSSGSVSPALIPAPNLHWQLLSYHPAQPNLSVHFDIAFPTHDIEYMQDSSYRIQRMPLSDADLDKPAANKELTDMTIKFQHNPLQWDICVKRDKGIRVRDVFEAIYSAFDKPLTPHEKSLIPHHLHAGYEEAFRLRCNLAPVLPFMQENQGWKRVDVLLYETIFCGLAQSKRGDWTLNLSGTMSKTIDRRRLISDHIAADSTVRHRPRRGLLWDHGHIFELGPTPSYSPPTLPVLELPGEYLPSYPNQNSNALPSYSNNDLFNLPLSATFVPRAVIDSDIVLPSQGACRICNFVRFNAILKHGTLCTLLNNIPPLITEPSTQDYTWAFFCRFVPLGALFDSPCRGPLPMIQLGSDRARLVEGLEADFVEHPSNVNAMSWLHGPSGTGKSVIAYNLASRCKQKNRLAGSFFFSRRHANCRSARSLVLALAYQLGLSHPQAKEKIIKALDNDPSIVSPSRDLREQFARLLIEPLEAVVWRSPSNLFVVDAVDQCQDQVHELISLLTRLLSHMMDVGLRIFFTSRDHVGVLIKRHHSPMRSDIALDRTVITRDVRLFFRQSFDKIHKRHRLQCRKPWPPEEVLGRLVDRVGPYFITGSIIVKFVGSLDHDPTDRMDLVDCIPFDPSSPPESSMDGFYKSIISTADDLEQAYLHLTIVVNLAGMLSFSQLDDLLNRGSNQKFDIRSALSQLSPLVHIPDGHDSAVQVCHESLYDFLSNSLRCGKQFISQAVVHRLLAYSSLSIMMKELPDDSPLCSRLSQLTTESSPVSLNTFDNADVLAFAIYSPPVPLPFLSLLWHITQRQNTGLQADFRTALALRYFCCTWQILQHLDLSTVDALPAFRFLVNFRSLPLLLAFPIFLAFETPRSGQTSSPSTQEQELHMEMLHAVAEIVNDVHALKDRCRSDSGALDYACTHWVYHLSLAEWDDDLRSILTAFMGQKLQQWLVKAWCLQDFETCLRTLCELQELYSTANTKAEHEAEKVGSARRSTKEVVNGVNAEAEQAEVARHSITETAEDVQKISNIGASSS</sequence>
<dbReference type="Proteomes" id="UP000807769">
    <property type="component" value="Unassembled WGS sequence"/>
</dbReference>
<reference evidence="5" key="1">
    <citation type="journal article" date="2020" name="New Phytol.">
        <title>Comparative genomics reveals dynamic genome evolution in host specialist ectomycorrhizal fungi.</title>
        <authorList>
            <person name="Lofgren L.A."/>
            <person name="Nguyen N.H."/>
            <person name="Vilgalys R."/>
            <person name="Ruytinx J."/>
            <person name="Liao H.L."/>
            <person name="Branco S."/>
            <person name="Kuo A."/>
            <person name="LaButti K."/>
            <person name="Lipzen A."/>
            <person name="Andreopoulos W."/>
            <person name="Pangilinan J."/>
            <person name="Riley R."/>
            <person name="Hundley H."/>
            <person name="Na H."/>
            <person name="Barry K."/>
            <person name="Grigoriev I.V."/>
            <person name="Stajich J.E."/>
            <person name="Kennedy P.G."/>
        </authorList>
    </citation>
    <scope>NUCLEOTIDE SEQUENCE</scope>
    <source>
        <strain evidence="5">MN1</strain>
    </source>
</reference>
<dbReference type="EMBL" id="JABBWG010000317">
    <property type="protein sequence ID" value="KAG1795533.1"/>
    <property type="molecule type" value="Genomic_DNA"/>
</dbReference>
<evidence type="ECO:0000256" key="2">
    <source>
        <dbReference type="SAM" id="MobiDB-lite"/>
    </source>
</evidence>
<dbReference type="SUPFAM" id="SSF52540">
    <property type="entry name" value="P-loop containing nucleoside triphosphate hydrolases"/>
    <property type="match status" value="1"/>
</dbReference>